<dbReference type="PANTHER" id="PTHR21180:SF32">
    <property type="entry name" value="ENDONUCLEASE_EXONUCLEASE_PHOSPHATASE FAMILY DOMAIN-CONTAINING PROTEIN 1"/>
    <property type="match status" value="1"/>
</dbReference>
<dbReference type="InterPro" id="IPR010994">
    <property type="entry name" value="RuvA_2-like"/>
</dbReference>
<feature type="domain" description="Helix-hairpin-helix DNA-binding motif class 1" evidence="2">
    <location>
        <begin position="170"/>
        <end position="189"/>
    </location>
</feature>
<evidence type="ECO:0000313" key="4">
    <source>
        <dbReference type="Proteomes" id="UP000256661"/>
    </source>
</evidence>
<protein>
    <submittedName>
        <fullName evidence="3">Competence protein ComEA</fullName>
    </submittedName>
</protein>
<dbReference type="SMART" id="SM00278">
    <property type="entry name" value="HhH1"/>
    <property type="match status" value="2"/>
</dbReference>
<feature type="region of interest" description="Disordered" evidence="1">
    <location>
        <begin position="102"/>
        <end position="127"/>
    </location>
</feature>
<dbReference type="AlphaFoldDB" id="A0A3D9STM6"/>
<dbReference type="InterPro" id="IPR019554">
    <property type="entry name" value="Soluble_ligand-bd"/>
</dbReference>
<reference evidence="3 4" key="1">
    <citation type="submission" date="2018-08" db="EMBL/GenBank/DDBJ databases">
        <title>Sequencing the genomes of 1000 actinobacteria strains.</title>
        <authorList>
            <person name="Klenk H.-P."/>
        </authorList>
    </citation>
    <scope>NUCLEOTIDE SEQUENCE [LARGE SCALE GENOMIC DNA]</scope>
    <source>
        <strain evidence="3 4">DSM 43927</strain>
    </source>
</reference>
<evidence type="ECO:0000256" key="1">
    <source>
        <dbReference type="SAM" id="MobiDB-lite"/>
    </source>
</evidence>
<accession>A0A3D9STM6</accession>
<dbReference type="GO" id="GO:0015627">
    <property type="term" value="C:type II protein secretion system complex"/>
    <property type="evidence" value="ECO:0007669"/>
    <property type="project" value="TreeGrafter"/>
</dbReference>
<dbReference type="Gene3D" id="1.10.150.320">
    <property type="entry name" value="Photosystem II 12 kDa extrinsic protein"/>
    <property type="match status" value="1"/>
</dbReference>
<dbReference type="GO" id="GO:0015628">
    <property type="term" value="P:protein secretion by the type II secretion system"/>
    <property type="evidence" value="ECO:0007669"/>
    <property type="project" value="TreeGrafter"/>
</dbReference>
<sequence length="192" mass="19433">MVGVAAALLAGGYFWVSRPQPRPVTDIPAPSAAPAPSVLGPSMPSGVTVHVAGKVRRPGVVTLPAGSRVADALRAAGGLRPGARTGSLNLARRIMDGEQITVGEPSEATAVPPIPGAGAPAAPGAPGARAPLDLNAATVEQLDTLPGVGPVLAQRIIDYRTQNGGFRSVEQLQNVTGIGARRFADLKPLVRV</sequence>
<keyword evidence="4" id="KW-1185">Reference proteome</keyword>
<dbReference type="InterPro" id="IPR003583">
    <property type="entry name" value="Hlx-hairpin-Hlx_DNA-bd_motif"/>
</dbReference>
<evidence type="ECO:0000313" key="3">
    <source>
        <dbReference type="EMBL" id="REE99282.1"/>
    </source>
</evidence>
<name>A0A3D9STM6_9ACTN</name>
<dbReference type="GO" id="GO:0006281">
    <property type="term" value="P:DNA repair"/>
    <property type="evidence" value="ECO:0007669"/>
    <property type="project" value="InterPro"/>
</dbReference>
<proteinExistence type="predicted"/>
<feature type="domain" description="Helix-hairpin-helix DNA-binding motif class 1" evidence="2">
    <location>
        <begin position="140"/>
        <end position="159"/>
    </location>
</feature>
<dbReference type="Proteomes" id="UP000256661">
    <property type="component" value="Unassembled WGS sequence"/>
</dbReference>
<dbReference type="InterPro" id="IPR051675">
    <property type="entry name" value="Endo/Exo/Phosphatase_dom_1"/>
</dbReference>
<gene>
    <name evidence="3" type="ORF">DFJ69_4790</name>
</gene>
<organism evidence="3 4">
    <name type="scientific">Thermomonospora umbrina</name>
    <dbReference type="NCBI Taxonomy" id="111806"/>
    <lineage>
        <taxon>Bacteria</taxon>
        <taxon>Bacillati</taxon>
        <taxon>Actinomycetota</taxon>
        <taxon>Actinomycetes</taxon>
        <taxon>Streptosporangiales</taxon>
        <taxon>Thermomonosporaceae</taxon>
        <taxon>Thermomonospora</taxon>
    </lineage>
</organism>
<dbReference type="SUPFAM" id="SSF47781">
    <property type="entry name" value="RuvA domain 2-like"/>
    <property type="match status" value="1"/>
</dbReference>
<dbReference type="GO" id="GO:0003677">
    <property type="term" value="F:DNA binding"/>
    <property type="evidence" value="ECO:0007669"/>
    <property type="project" value="InterPro"/>
</dbReference>
<dbReference type="Pfam" id="PF12836">
    <property type="entry name" value="HHH_3"/>
    <property type="match status" value="1"/>
</dbReference>
<dbReference type="PANTHER" id="PTHR21180">
    <property type="entry name" value="ENDONUCLEASE/EXONUCLEASE/PHOSPHATASE FAMILY DOMAIN-CONTAINING PROTEIN 1"/>
    <property type="match status" value="1"/>
</dbReference>
<dbReference type="EMBL" id="QTTT01000001">
    <property type="protein sequence ID" value="REE99282.1"/>
    <property type="molecule type" value="Genomic_DNA"/>
</dbReference>
<evidence type="ECO:0000259" key="2">
    <source>
        <dbReference type="SMART" id="SM00278"/>
    </source>
</evidence>
<dbReference type="Gene3D" id="3.10.560.10">
    <property type="entry name" value="Outer membrane lipoprotein wza domain like"/>
    <property type="match status" value="1"/>
</dbReference>
<comment type="caution">
    <text evidence="3">The sequence shown here is derived from an EMBL/GenBank/DDBJ whole genome shotgun (WGS) entry which is preliminary data.</text>
</comment>
<dbReference type="Pfam" id="PF10531">
    <property type="entry name" value="SLBB"/>
    <property type="match status" value="1"/>
</dbReference>
<feature type="compositionally biased region" description="Low complexity" evidence="1">
    <location>
        <begin position="108"/>
        <end position="127"/>
    </location>
</feature>